<evidence type="ECO:0000259" key="7">
    <source>
        <dbReference type="Pfam" id="PF14322"/>
    </source>
</evidence>
<dbReference type="GO" id="GO:0009279">
    <property type="term" value="C:cell outer membrane"/>
    <property type="evidence" value="ECO:0007669"/>
    <property type="project" value="UniProtKB-SubCell"/>
</dbReference>
<evidence type="ECO:0000256" key="4">
    <source>
        <dbReference type="ARBA" id="ARBA00023136"/>
    </source>
</evidence>
<accession>A0A4R3KLH5</accession>
<evidence type="ECO:0000313" key="9">
    <source>
        <dbReference type="Proteomes" id="UP000295807"/>
    </source>
</evidence>
<sequence length="635" mass="72475">MKFILYISVLSTMLCSCGKYLDVVPDGVATIENAFTSRTTAEKYLFTCYSYMPGHGDPATNTFVAGDEFWLPYPQTPQFYYNDPFEYLARGNQGIVNPRLNYWEGRDGGQPLFQGLRDCNIFLENIATVPGMQEREKRRWIAEAKFLKAYYHFWLLRMYGPVPIIRENLDISTGVDEVQVKREPVDSVFNYVIALLDEAAPDLPLVLENENDEHGRITRLVLLSVKAKILVEAASPLFNGNSDYASFGNPDGELLFSSAYDPEKWKRAADACKEAIEACQSAGLELYVFNPSVLSNPISEVTATKMSIRNSVAERWNSEIIWGNTNSLSNTMQALSQARVDPEKINNAGARSLLAPTLKIAELFYTENGVPISEDISWDYENRYAIKTAAAEDRYNLQEGYPTASLHFDRESRFYASLGFDGGTWYGQGQYDDNNAWTLNARAGGYSGRLSVSLFSVTGYWPKKLVHFQNLLQPGDGGGYSIVSYPWPVMRLADLYLLYAEALNEYSGPSPEAYKWINLVRERAGLKSVEESWSTYSRESAKYTTKQGFRSIIHQERLIELAFEGHRYWDIRRWKKAREAFSGNIQGWDIAQQEPELYYRVRTLFTRQFTTKEYFWPISEGSLIRNKKLVQNPGW</sequence>
<dbReference type="AlphaFoldDB" id="A0A4R3KLH5"/>
<keyword evidence="3" id="KW-0732">Signal</keyword>
<feature type="domain" description="SusD-like N-terminal" evidence="7">
    <location>
        <begin position="112"/>
        <end position="209"/>
    </location>
</feature>
<evidence type="ECO:0000256" key="3">
    <source>
        <dbReference type="ARBA" id="ARBA00022729"/>
    </source>
</evidence>
<dbReference type="EMBL" id="SMAD01000016">
    <property type="protein sequence ID" value="TCS84931.1"/>
    <property type="molecule type" value="Genomic_DNA"/>
</dbReference>
<organism evidence="8 9">
    <name type="scientific">Anseongella ginsenosidimutans</name>
    <dbReference type="NCBI Taxonomy" id="496056"/>
    <lineage>
        <taxon>Bacteria</taxon>
        <taxon>Pseudomonadati</taxon>
        <taxon>Bacteroidota</taxon>
        <taxon>Sphingobacteriia</taxon>
        <taxon>Sphingobacteriales</taxon>
        <taxon>Sphingobacteriaceae</taxon>
        <taxon>Anseongella</taxon>
    </lineage>
</organism>
<comment type="subcellular location">
    <subcellularLocation>
        <location evidence="1">Cell outer membrane</location>
    </subcellularLocation>
</comment>
<dbReference type="InterPro" id="IPR033985">
    <property type="entry name" value="SusD-like_N"/>
</dbReference>
<dbReference type="InterPro" id="IPR012944">
    <property type="entry name" value="SusD_RagB_dom"/>
</dbReference>
<comment type="similarity">
    <text evidence="2">Belongs to the SusD family.</text>
</comment>
<dbReference type="RefSeq" id="WP_132130537.1">
    <property type="nucleotide sequence ID" value="NZ_CP042432.1"/>
</dbReference>
<dbReference type="Pfam" id="PF07980">
    <property type="entry name" value="SusD_RagB"/>
    <property type="match status" value="1"/>
</dbReference>
<dbReference type="InterPro" id="IPR011990">
    <property type="entry name" value="TPR-like_helical_dom_sf"/>
</dbReference>
<dbReference type="SUPFAM" id="SSF48452">
    <property type="entry name" value="TPR-like"/>
    <property type="match status" value="1"/>
</dbReference>
<reference evidence="8 9" key="1">
    <citation type="submission" date="2019-03" db="EMBL/GenBank/DDBJ databases">
        <title>Genomic Encyclopedia of Type Strains, Phase IV (KMG-IV): sequencing the most valuable type-strain genomes for metagenomic binning, comparative biology and taxonomic classification.</title>
        <authorList>
            <person name="Goeker M."/>
        </authorList>
    </citation>
    <scope>NUCLEOTIDE SEQUENCE [LARGE SCALE GENOMIC DNA]</scope>
    <source>
        <strain evidence="8 9">DSM 21100</strain>
    </source>
</reference>
<dbReference type="Gene3D" id="1.25.40.390">
    <property type="match status" value="1"/>
</dbReference>
<evidence type="ECO:0000259" key="6">
    <source>
        <dbReference type="Pfam" id="PF07980"/>
    </source>
</evidence>
<keyword evidence="9" id="KW-1185">Reference proteome</keyword>
<keyword evidence="4" id="KW-0472">Membrane</keyword>
<evidence type="ECO:0000256" key="2">
    <source>
        <dbReference type="ARBA" id="ARBA00006275"/>
    </source>
</evidence>
<evidence type="ECO:0000256" key="1">
    <source>
        <dbReference type="ARBA" id="ARBA00004442"/>
    </source>
</evidence>
<evidence type="ECO:0000313" key="8">
    <source>
        <dbReference type="EMBL" id="TCS84931.1"/>
    </source>
</evidence>
<protein>
    <submittedName>
        <fullName evidence="8">Putative outer membrane starch-binding protein</fullName>
    </submittedName>
</protein>
<evidence type="ECO:0000256" key="5">
    <source>
        <dbReference type="ARBA" id="ARBA00023237"/>
    </source>
</evidence>
<proteinExistence type="inferred from homology"/>
<keyword evidence="5" id="KW-0998">Cell outer membrane</keyword>
<name>A0A4R3KLH5_9SPHI</name>
<dbReference type="Pfam" id="PF14322">
    <property type="entry name" value="SusD-like_3"/>
    <property type="match status" value="1"/>
</dbReference>
<dbReference type="OrthoDB" id="608091at2"/>
<dbReference type="Proteomes" id="UP000295807">
    <property type="component" value="Unassembled WGS sequence"/>
</dbReference>
<comment type="caution">
    <text evidence="8">The sequence shown here is derived from an EMBL/GenBank/DDBJ whole genome shotgun (WGS) entry which is preliminary data.</text>
</comment>
<feature type="domain" description="RagB/SusD" evidence="6">
    <location>
        <begin position="319"/>
        <end position="635"/>
    </location>
</feature>
<dbReference type="PROSITE" id="PS51257">
    <property type="entry name" value="PROKAR_LIPOPROTEIN"/>
    <property type="match status" value="1"/>
</dbReference>
<gene>
    <name evidence="8" type="ORF">EDD80_11623</name>
</gene>